<dbReference type="AlphaFoldDB" id="A0A158DZ61"/>
<proteinExistence type="predicted"/>
<keyword evidence="3" id="KW-1185">Reference proteome</keyword>
<name>A0A158DZ61_9BURK</name>
<feature type="compositionally biased region" description="Low complexity" evidence="1">
    <location>
        <begin position="189"/>
        <end position="202"/>
    </location>
</feature>
<organism evidence="2 3">
    <name type="scientific">Caballeronia ptereochthonis</name>
    <dbReference type="NCBI Taxonomy" id="1777144"/>
    <lineage>
        <taxon>Bacteria</taxon>
        <taxon>Pseudomonadati</taxon>
        <taxon>Pseudomonadota</taxon>
        <taxon>Betaproteobacteria</taxon>
        <taxon>Burkholderiales</taxon>
        <taxon>Burkholderiaceae</taxon>
        <taxon>Caballeronia</taxon>
    </lineage>
</organism>
<protein>
    <submittedName>
        <fullName evidence="2">Uncharacterized protein</fullName>
    </submittedName>
</protein>
<evidence type="ECO:0000313" key="3">
    <source>
        <dbReference type="Proteomes" id="UP000054978"/>
    </source>
</evidence>
<gene>
    <name evidence="2" type="ORF">AWB83_06127</name>
</gene>
<dbReference type="Proteomes" id="UP000054978">
    <property type="component" value="Unassembled WGS sequence"/>
</dbReference>
<evidence type="ECO:0000256" key="1">
    <source>
        <dbReference type="SAM" id="MobiDB-lite"/>
    </source>
</evidence>
<reference evidence="2" key="1">
    <citation type="submission" date="2016-01" db="EMBL/GenBank/DDBJ databases">
        <authorList>
            <person name="Peeters C."/>
        </authorList>
    </citation>
    <scope>NUCLEOTIDE SEQUENCE [LARGE SCALE GENOMIC DNA]</scope>
    <source>
        <strain evidence="2">LMG 29326</strain>
    </source>
</reference>
<dbReference type="EMBL" id="FCOB02000041">
    <property type="protein sequence ID" value="SAK99700.1"/>
    <property type="molecule type" value="Genomic_DNA"/>
</dbReference>
<dbReference type="STRING" id="1777144.AWB83_06127"/>
<comment type="caution">
    <text evidence="2">The sequence shown here is derived from an EMBL/GenBank/DDBJ whole genome shotgun (WGS) entry which is preliminary data.</text>
</comment>
<accession>A0A158DZ61</accession>
<feature type="region of interest" description="Disordered" evidence="1">
    <location>
        <begin position="170"/>
        <end position="202"/>
    </location>
</feature>
<sequence>MKTAYISRRLCGTPGHVHEAASWRRLALRFRADRRGRHLRAAVVVHRDSRVFLTIRPMTWLAVRRIHDAPNMTREHDQAGSTSVRARVSHPAKHANDVVRAGASRPAPAAMPLLAVNRLRRDARREPALPVGGAAAATSLPMAQSTSTAWHVRIRQNDSDSARARTIRAPDAPRGAITSPRPYHAAATPVSRAGGASARAPVPGAAASASTSAFAPLDRASPRSVTRLTTPHDTRIHLASPSARAVRVTVAPAAELVWARSPRPARAVDATRPVSLDERPAHAPPARAPALQAEIVSHACEVVRREMLSGAVVERLAEDVIRRIDRRSRIERERRGL</sequence>
<evidence type="ECO:0000313" key="2">
    <source>
        <dbReference type="EMBL" id="SAK99700.1"/>
    </source>
</evidence>